<name>A0A8B7ZVE3_ACAPL</name>
<dbReference type="PANTHER" id="PTHR44464:SF1">
    <property type="entry name" value="WD REPEAT-CONTAINING PROTEIN 17"/>
    <property type="match status" value="1"/>
</dbReference>
<sequence length="1290" mass="143847">MKQVGLLSAGCQPWNSDVVATSGDRFAYCATLAIYVYQLDRDLNEFKLHAIMSEHKKTVTAIRWHPTNPDLFASAGCDCRLYLWDVARQCTVATMEYTKCMPKCLDWCLLECEVLTFIQGRGPLMMWQFHQGAELSPHREAQGFASDVCKFRWHHKNIGKAVFGHADGSLSFLYAGGKIYRHVVKLESTNSSEEDDPVIDLEWDPLSDDYLLVANRHLGVRLIDGTSRVAFMKFELPSAMATVKTLAWVPSAPGMFVTGDTSSGVLRLWGVSKSTPILSLGLKKMGFHALKVFSTSPSVASTKQSDTPLHRDISSTSQASPPPSANTLNSYRLPPGHAVCTFLDGGVGLYDFGKRRWDFLRELGHVETIFDCKFKPDDANLIATASFDGTMKVWDINTLTAVQTSPGNEGVIYCLSWAPADLNCIVAATSKNGAFIWDLTRGRIIKRFLEHGKNSVYSVAWNQKDPKRIASCGGDHYCIVREADGKLLQKYRHPASVFGCDWSPNNKDMIATGCDDGKVRVFYIATATDQPLKAFLGHVAKVFNVKWSPLREGILCSGSDDGTIRVWDYTQDSCIIVLEGHRAPVRGLLWNPEVPYLLISGSWDYTIRVWDTRDGACLDNILDHGADVYGLTSHPNQPFVLASCSRDSTLRIWSLAPLVTTLQLSIIARRPLEEIIGTAEHSMAMNTSTVMAGRMSRELKQKLEQYRGDLDNSMALRWFSHLFSPPGGSRILWELVSILNGQDDSLLPDDYSKGIMHAKHLVKFKASEAQELEMARMARPCSTMTSAKGREEKLREAASIHIRLGQVHRYCELMVEIHEWEKALSIAPAVSMDYWRKLSERYANFLASESSNDCVPYYIATGNIQKLVDFFSRHNQLKDAMLVAQVACEEGIEPATERVQPSVPSVDQNGLQEQSEENVRCLNDVSCNLAKLYFQDGHPIMAACCHMAVGNTRYALSKLIRGHELELAISVGRALEGSRHPDLISMAAQYLTLRCQRMDKWDLGLDILNTLPDHEGSMVNLCARCVSCSTEVNFLHQKAGLPSLTECTAKAQELEANGDVECVKYYLLSTTPERALELGISKITDKMCERNWTLQDVLPMITLLSNIRNDVLLQKSATKERTELLILSHYLGALRAIRRGYHSIVVPLLEKSRSMLMKKDLDTEVDVPLTEEQVQSELDAWTAQRQYEERKASSPDTRPLSEAQTAVYNVLIQRVGAEETELECGIDLVAGSRLPCHSDVHMSFLTGARIQGPVFFLEDGKSAIALNDALMWAKVNPFSPLGTGATMNPF</sequence>
<dbReference type="KEGG" id="aplc:110989366"/>
<dbReference type="OrthoDB" id="2161379at2759"/>
<dbReference type="SUPFAM" id="SSF50978">
    <property type="entry name" value="WD40 repeat-like"/>
    <property type="match status" value="2"/>
</dbReference>
<dbReference type="SMART" id="SM00320">
    <property type="entry name" value="WD40"/>
    <property type="match status" value="10"/>
</dbReference>
<gene>
    <name evidence="7 8" type="primary">LOC110989366</name>
</gene>
<feature type="domain" description="Gem-associated protein 5 TPR" evidence="5">
    <location>
        <begin position="823"/>
        <end position="889"/>
    </location>
</feature>
<dbReference type="Pfam" id="PF23774">
    <property type="entry name" value="TPR_GEMI5"/>
    <property type="match status" value="1"/>
</dbReference>
<proteinExistence type="predicted"/>
<evidence type="ECO:0000256" key="3">
    <source>
        <dbReference type="PROSITE-ProRule" id="PRU00221"/>
    </source>
</evidence>
<feature type="repeat" description="WD" evidence="3">
    <location>
        <begin position="578"/>
        <end position="620"/>
    </location>
</feature>
<dbReference type="InterPro" id="IPR020472">
    <property type="entry name" value="WD40_PAC1"/>
</dbReference>
<organism evidence="6 8">
    <name type="scientific">Acanthaster planci</name>
    <name type="common">Crown-of-thorns starfish</name>
    <dbReference type="NCBI Taxonomy" id="133434"/>
    <lineage>
        <taxon>Eukaryota</taxon>
        <taxon>Metazoa</taxon>
        <taxon>Echinodermata</taxon>
        <taxon>Eleutherozoa</taxon>
        <taxon>Asterozoa</taxon>
        <taxon>Asteroidea</taxon>
        <taxon>Valvatacea</taxon>
        <taxon>Valvatida</taxon>
        <taxon>Acanthasteridae</taxon>
        <taxon>Acanthaster</taxon>
    </lineage>
</organism>
<dbReference type="PROSITE" id="PS50294">
    <property type="entry name" value="WD_REPEATS_REGION"/>
    <property type="match status" value="4"/>
</dbReference>
<accession>A0A8B7ZVE3</accession>
<dbReference type="PRINTS" id="PR00320">
    <property type="entry name" value="GPROTEINBRPT"/>
</dbReference>
<evidence type="ECO:0000259" key="5">
    <source>
        <dbReference type="Pfam" id="PF23774"/>
    </source>
</evidence>
<dbReference type="Pfam" id="PF00400">
    <property type="entry name" value="WD40"/>
    <property type="match status" value="6"/>
</dbReference>
<dbReference type="RefSeq" id="XP_022109388.1">
    <property type="nucleotide sequence ID" value="XM_022253696.1"/>
</dbReference>
<dbReference type="InterPro" id="IPR056421">
    <property type="entry name" value="TPR_GEMI5"/>
</dbReference>
<dbReference type="PROSITE" id="PS50082">
    <property type="entry name" value="WD_REPEATS_2"/>
    <property type="match status" value="5"/>
</dbReference>
<feature type="repeat" description="WD" evidence="3">
    <location>
        <begin position="535"/>
        <end position="577"/>
    </location>
</feature>
<evidence type="ECO:0000313" key="6">
    <source>
        <dbReference type="Proteomes" id="UP000694845"/>
    </source>
</evidence>
<keyword evidence="2" id="KW-0677">Repeat</keyword>
<feature type="repeat" description="WD" evidence="3">
    <location>
        <begin position="621"/>
        <end position="655"/>
    </location>
</feature>
<dbReference type="CTD" id="116966"/>
<dbReference type="PANTHER" id="PTHR44464">
    <property type="entry name" value="WD REPEAT-CONTAINING PROTEIN 17"/>
    <property type="match status" value="1"/>
</dbReference>
<dbReference type="Gene3D" id="2.130.10.10">
    <property type="entry name" value="YVTN repeat-like/Quinoprotein amine dehydrogenase"/>
    <property type="match status" value="3"/>
</dbReference>
<dbReference type="InterPro" id="IPR001680">
    <property type="entry name" value="WD40_rpt"/>
</dbReference>
<evidence type="ECO:0000256" key="1">
    <source>
        <dbReference type="ARBA" id="ARBA00022574"/>
    </source>
</evidence>
<protein>
    <submittedName>
        <fullName evidence="7 8">WD repeat-containing protein 17-like</fullName>
    </submittedName>
</protein>
<evidence type="ECO:0000313" key="7">
    <source>
        <dbReference type="RefSeq" id="XP_022109388.1"/>
    </source>
</evidence>
<evidence type="ECO:0000313" key="8">
    <source>
        <dbReference type="RefSeq" id="XP_022109389.1"/>
    </source>
</evidence>
<reference evidence="7 8" key="1">
    <citation type="submission" date="2025-04" db="UniProtKB">
        <authorList>
            <consortium name="RefSeq"/>
        </authorList>
    </citation>
    <scope>IDENTIFICATION</scope>
</reference>
<evidence type="ECO:0000256" key="4">
    <source>
        <dbReference type="SAM" id="MobiDB-lite"/>
    </source>
</evidence>
<dbReference type="CDD" id="cd00200">
    <property type="entry name" value="WD40"/>
    <property type="match status" value="1"/>
</dbReference>
<dbReference type="OMA" id="GVFIWDI"/>
<keyword evidence="1 3" id="KW-0853">WD repeat</keyword>
<feature type="repeat" description="WD" evidence="3">
    <location>
        <begin position="362"/>
        <end position="404"/>
    </location>
</feature>
<evidence type="ECO:0000256" key="2">
    <source>
        <dbReference type="ARBA" id="ARBA00022737"/>
    </source>
</evidence>
<dbReference type="Proteomes" id="UP000694845">
    <property type="component" value="Unplaced"/>
</dbReference>
<dbReference type="InterPro" id="IPR036322">
    <property type="entry name" value="WD40_repeat_dom_sf"/>
</dbReference>
<dbReference type="GeneID" id="110989366"/>
<keyword evidence="6" id="KW-1185">Reference proteome</keyword>
<dbReference type="RefSeq" id="XP_022109389.1">
    <property type="nucleotide sequence ID" value="XM_022253697.1"/>
</dbReference>
<feature type="region of interest" description="Disordered" evidence="4">
    <location>
        <begin position="299"/>
        <end position="328"/>
    </location>
</feature>
<feature type="repeat" description="WD" evidence="3">
    <location>
        <begin position="52"/>
        <end position="94"/>
    </location>
</feature>
<dbReference type="InterPro" id="IPR019775">
    <property type="entry name" value="WD40_repeat_CS"/>
</dbReference>
<dbReference type="PROSITE" id="PS00678">
    <property type="entry name" value="WD_REPEATS_1"/>
    <property type="match status" value="2"/>
</dbReference>
<dbReference type="InterPro" id="IPR015943">
    <property type="entry name" value="WD40/YVTN_repeat-like_dom_sf"/>
</dbReference>